<dbReference type="SUPFAM" id="SSF56219">
    <property type="entry name" value="DNase I-like"/>
    <property type="match status" value="1"/>
</dbReference>
<dbReference type="RefSeq" id="WP_146460511.1">
    <property type="nucleotide sequence ID" value="NZ_SJPW01000006.1"/>
</dbReference>
<dbReference type="Pfam" id="PF03372">
    <property type="entry name" value="Exo_endo_phos"/>
    <property type="match status" value="1"/>
</dbReference>
<dbReference type="OrthoDB" id="9803914at2"/>
<dbReference type="AlphaFoldDB" id="A0A5C6EKC2"/>
<keyword evidence="2" id="KW-0255">Endonuclease</keyword>
<keyword evidence="2" id="KW-0540">Nuclease</keyword>
<dbReference type="GO" id="GO:0004527">
    <property type="term" value="F:exonuclease activity"/>
    <property type="evidence" value="ECO:0007669"/>
    <property type="project" value="UniProtKB-KW"/>
</dbReference>
<organism evidence="2 3">
    <name type="scientific">Rubripirellula tenax</name>
    <dbReference type="NCBI Taxonomy" id="2528015"/>
    <lineage>
        <taxon>Bacteria</taxon>
        <taxon>Pseudomonadati</taxon>
        <taxon>Planctomycetota</taxon>
        <taxon>Planctomycetia</taxon>
        <taxon>Pirellulales</taxon>
        <taxon>Pirellulaceae</taxon>
        <taxon>Rubripirellula</taxon>
    </lineage>
</organism>
<dbReference type="Gene3D" id="3.60.10.10">
    <property type="entry name" value="Endonuclease/exonuclease/phosphatase"/>
    <property type="match status" value="1"/>
</dbReference>
<comment type="caution">
    <text evidence="2">The sequence shown here is derived from an EMBL/GenBank/DDBJ whole genome shotgun (WGS) entry which is preliminary data.</text>
</comment>
<keyword evidence="2" id="KW-0378">Hydrolase</keyword>
<reference evidence="2 3" key="1">
    <citation type="submission" date="2019-02" db="EMBL/GenBank/DDBJ databases">
        <title>Deep-cultivation of Planctomycetes and their phenomic and genomic characterization uncovers novel biology.</title>
        <authorList>
            <person name="Wiegand S."/>
            <person name="Jogler M."/>
            <person name="Boedeker C."/>
            <person name="Pinto D."/>
            <person name="Vollmers J."/>
            <person name="Rivas-Marin E."/>
            <person name="Kohn T."/>
            <person name="Peeters S.H."/>
            <person name="Heuer A."/>
            <person name="Rast P."/>
            <person name="Oberbeckmann S."/>
            <person name="Bunk B."/>
            <person name="Jeske O."/>
            <person name="Meyerdierks A."/>
            <person name="Storesund J.E."/>
            <person name="Kallscheuer N."/>
            <person name="Luecker S."/>
            <person name="Lage O.M."/>
            <person name="Pohl T."/>
            <person name="Merkel B.J."/>
            <person name="Hornburger P."/>
            <person name="Mueller R.-W."/>
            <person name="Bruemmer F."/>
            <person name="Labrenz M."/>
            <person name="Spormann A.M."/>
            <person name="Op Den Camp H."/>
            <person name="Overmann J."/>
            <person name="Amann R."/>
            <person name="Jetten M.S.M."/>
            <person name="Mascher T."/>
            <person name="Medema M.H."/>
            <person name="Devos D.P."/>
            <person name="Kaster A.-K."/>
            <person name="Ovreas L."/>
            <person name="Rohde M."/>
            <person name="Galperin M.Y."/>
            <person name="Jogler C."/>
        </authorList>
    </citation>
    <scope>NUCLEOTIDE SEQUENCE [LARGE SCALE GENOMIC DNA]</scope>
    <source>
        <strain evidence="2 3">Poly51</strain>
    </source>
</reference>
<gene>
    <name evidence="2" type="ORF">Poly51_48090</name>
</gene>
<sequence length="222" mass="25076">MKIATWNVNSGSIGDRLSELRSEYSTDIVAMQESAEPIDGSKTCLWAGDLKHKGVSLSSTLPNELAQFDGESSPSVACRFADSELGAFNVLALWAKPTPSYYADLLRTIELHRTFIRERPTIVMGDFNMSVRVHSKGKQFYLLNGLLNHDFDLHSAYHEHTNERFGMETMTTLYHKWGSAGCFHCDFVYVPSAWIPRLRSVTIPGYSKFTTSDHRPVVCDFR</sequence>
<dbReference type="InterPro" id="IPR005135">
    <property type="entry name" value="Endo/exonuclease/phosphatase"/>
</dbReference>
<dbReference type="Proteomes" id="UP000318288">
    <property type="component" value="Unassembled WGS sequence"/>
</dbReference>
<keyword evidence="3" id="KW-1185">Reference proteome</keyword>
<evidence type="ECO:0000259" key="1">
    <source>
        <dbReference type="Pfam" id="PF03372"/>
    </source>
</evidence>
<feature type="domain" description="Endonuclease/exonuclease/phosphatase" evidence="1">
    <location>
        <begin position="4"/>
        <end position="214"/>
    </location>
</feature>
<proteinExistence type="predicted"/>
<dbReference type="GO" id="GO:0004519">
    <property type="term" value="F:endonuclease activity"/>
    <property type="evidence" value="ECO:0007669"/>
    <property type="project" value="UniProtKB-KW"/>
</dbReference>
<accession>A0A5C6EKC2</accession>
<keyword evidence="2" id="KW-0269">Exonuclease</keyword>
<protein>
    <submittedName>
        <fullName evidence="2">Endonuclease/Exonuclease/phosphatase family protein</fullName>
    </submittedName>
</protein>
<dbReference type="InterPro" id="IPR036691">
    <property type="entry name" value="Endo/exonu/phosph_ase_sf"/>
</dbReference>
<name>A0A5C6EKC2_9BACT</name>
<dbReference type="EMBL" id="SJPW01000006">
    <property type="protein sequence ID" value="TWU48905.1"/>
    <property type="molecule type" value="Genomic_DNA"/>
</dbReference>
<evidence type="ECO:0000313" key="2">
    <source>
        <dbReference type="EMBL" id="TWU48905.1"/>
    </source>
</evidence>
<evidence type="ECO:0000313" key="3">
    <source>
        <dbReference type="Proteomes" id="UP000318288"/>
    </source>
</evidence>